<protein>
    <submittedName>
        <fullName evidence="1">Uncharacterized protein</fullName>
    </submittedName>
</protein>
<dbReference type="EMBL" id="AOGX02000013">
    <property type="protein sequence ID" value="EOQ90194.1"/>
    <property type="molecule type" value="Genomic_DNA"/>
</dbReference>
<name>A0A5E8HG03_9LEPT</name>
<evidence type="ECO:0000313" key="2">
    <source>
        <dbReference type="Proteomes" id="UP000013996"/>
    </source>
</evidence>
<dbReference type="Proteomes" id="UP000013996">
    <property type="component" value="Unassembled WGS sequence"/>
</dbReference>
<sequence>MNIPRTRIDLPSNQIRFVAFGHFLSNHFGKFLRTFEVYQL</sequence>
<proteinExistence type="predicted"/>
<gene>
    <name evidence="1" type="ORF">LEP1GSC202_0484</name>
</gene>
<evidence type="ECO:0000313" key="1">
    <source>
        <dbReference type="EMBL" id="EOQ90194.1"/>
    </source>
</evidence>
<dbReference type="AlphaFoldDB" id="A0A5E8HG03"/>
<reference evidence="1 2" key="1">
    <citation type="submission" date="2013-04" db="EMBL/GenBank/DDBJ databases">
        <authorList>
            <person name="Harkins D.M."/>
            <person name="Durkin A.S."/>
            <person name="Brinkac L.M."/>
            <person name="Haft D.H."/>
            <person name="Selengut J.D."/>
            <person name="Sanka R."/>
            <person name="DePew J."/>
            <person name="Purushe J."/>
            <person name="Hartskeerl R.A."/>
            <person name="Ahmed A."/>
            <person name="van der Linden H."/>
            <person name="Goris M.G.A."/>
            <person name="Vinetz J.M."/>
            <person name="Sutton G.G."/>
            <person name="Nierman W.C."/>
            <person name="Fouts D.E."/>
        </authorList>
    </citation>
    <scope>NUCLEOTIDE SEQUENCE [LARGE SCALE GENOMIC DNA]</scope>
    <source>
        <strain evidence="1 2">Sao Paulo</strain>
    </source>
</reference>
<organism evidence="1 2">
    <name type="scientific">Leptospira yanagawae serovar Saopaulo str. Sao Paulo = ATCC 700523</name>
    <dbReference type="NCBI Taxonomy" id="1249483"/>
    <lineage>
        <taxon>Bacteria</taxon>
        <taxon>Pseudomonadati</taxon>
        <taxon>Spirochaetota</taxon>
        <taxon>Spirochaetia</taxon>
        <taxon>Leptospirales</taxon>
        <taxon>Leptospiraceae</taxon>
        <taxon>Leptospira</taxon>
    </lineage>
</organism>
<comment type="caution">
    <text evidence="1">The sequence shown here is derived from an EMBL/GenBank/DDBJ whole genome shotgun (WGS) entry which is preliminary data.</text>
</comment>
<accession>A0A5E8HG03</accession>